<keyword evidence="6" id="KW-0472">Membrane</keyword>
<keyword evidence="3" id="KW-0297">G-protein coupled receptor</keyword>
<dbReference type="Proteomes" id="UP000007266">
    <property type="component" value="Linkage group 9"/>
</dbReference>
<feature type="transmembrane region" description="Helical" evidence="6">
    <location>
        <begin position="95"/>
        <end position="121"/>
    </location>
</feature>
<keyword evidence="6" id="KW-0812">Transmembrane</keyword>
<evidence type="ECO:0000256" key="6">
    <source>
        <dbReference type="SAM" id="Phobius"/>
    </source>
</evidence>
<name>A0A139WC60_TRICA</name>
<feature type="transmembrane region" description="Helical" evidence="6">
    <location>
        <begin position="186"/>
        <end position="210"/>
    </location>
</feature>
<keyword evidence="4" id="KW-0675">Receptor</keyword>
<feature type="transmembrane region" description="Helical" evidence="6">
    <location>
        <begin position="330"/>
        <end position="356"/>
    </location>
</feature>
<feature type="transmembrane region" description="Helical" evidence="6">
    <location>
        <begin position="254"/>
        <end position="282"/>
    </location>
</feature>
<dbReference type="GO" id="GO:0042277">
    <property type="term" value="F:peptide binding"/>
    <property type="evidence" value="ECO:0000318"/>
    <property type="project" value="GO_Central"/>
</dbReference>
<dbReference type="GO" id="GO:0005886">
    <property type="term" value="C:plasma membrane"/>
    <property type="evidence" value="ECO:0000318"/>
    <property type="project" value="GO_Central"/>
</dbReference>
<feature type="transmembrane region" description="Helical" evidence="6">
    <location>
        <begin position="26"/>
        <end position="50"/>
    </location>
</feature>
<evidence type="ECO:0000256" key="3">
    <source>
        <dbReference type="ARBA" id="ARBA00023040"/>
    </source>
</evidence>
<evidence type="ECO:0000313" key="8">
    <source>
        <dbReference type="Proteomes" id="UP000007266"/>
    </source>
</evidence>
<keyword evidence="5" id="KW-0807">Transducer</keyword>
<comment type="subcellular location">
    <subcellularLocation>
        <location evidence="1">Cell membrane</location>
        <topology evidence="1">Multi-pass membrane protein</topology>
    </subcellularLocation>
</comment>
<feature type="transmembrane region" description="Helical" evidence="6">
    <location>
        <begin position="303"/>
        <end position="324"/>
    </location>
</feature>
<feature type="transmembrane region" description="Helical" evidence="6">
    <location>
        <begin position="368"/>
        <end position="388"/>
    </location>
</feature>
<feature type="transmembrane region" description="Helical" evidence="6">
    <location>
        <begin position="62"/>
        <end position="89"/>
    </location>
</feature>
<dbReference type="PANTHER" id="PTHR24229:SF40">
    <property type="entry name" value="ALLATOSTATIN C RECEPTOR 1-RELATED"/>
    <property type="match status" value="1"/>
</dbReference>
<dbReference type="EMBL" id="KQ971372">
    <property type="protein sequence ID" value="KYB25435.1"/>
    <property type="molecule type" value="Genomic_DNA"/>
</dbReference>
<reference evidence="7 8" key="1">
    <citation type="journal article" date="2008" name="Nature">
        <title>The genome of the model beetle and pest Tribolium castaneum.</title>
        <authorList>
            <consortium name="Tribolium Genome Sequencing Consortium"/>
            <person name="Richards S."/>
            <person name="Gibbs R.A."/>
            <person name="Weinstock G.M."/>
            <person name="Brown S.J."/>
            <person name="Denell R."/>
            <person name="Beeman R.W."/>
            <person name="Gibbs R."/>
            <person name="Beeman R.W."/>
            <person name="Brown S.J."/>
            <person name="Bucher G."/>
            <person name="Friedrich M."/>
            <person name="Grimmelikhuijzen C.J."/>
            <person name="Klingler M."/>
            <person name="Lorenzen M."/>
            <person name="Richards S."/>
            <person name="Roth S."/>
            <person name="Schroder R."/>
            <person name="Tautz D."/>
            <person name="Zdobnov E.M."/>
            <person name="Muzny D."/>
            <person name="Gibbs R.A."/>
            <person name="Weinstock G.M."/>
            <person name="Attaway T."/>
            <person name="Bell S."/>
            <person name="Buhay C.J."/>
            <person name="Chandrabose M.N."/>
            <person name="Chavez D."/>
            <person name="Clerk-Blankenburg K.P."/>
            <person name="Cree A."/>
            <person name="Dao M."/>
            <person name="Davis C."/>
            <person name="Chacko J."/>
            <person name="Dinh H."/>
            <person name="Dugan-Rocha S."/>
            <person name="Fowler G."/>
            <person name="Garner T.T."/>
            <person name="Garnes J."/>
            <person name="Gnirke A."/>
            <person name="Hawes A."/>
            <person name="Hernandez J."/>
            <person name="Hines S."/>
            <person name="Holder M."/>
            <person name="Hume J."/>
            <person name="Jhangiani S.N."/>
            <person name="Joshi V."/>
            <person name="Khan Z.M."/>
            <person name="Jackson L."/>
            <person name="Kovar C."/>
            <person name="Kowis A."/>
            <person name="Lee S."/>
            <person name="Lewis L.R."/>
            <person name="Margolis J."/>
            <person name="Morgan M."/>
            <person name="Nazareth L.V."/>
            <person name="Nguyen N."/>
            <person name="Okwuonu G."/>
            <person name="Parker D."/>
            <person name="Richards S."/>
            <person name="Ruiz S.J."/>
            <person name="Santibanez J."/>
            <person name="Savard J."/>
            <person name="Scherer S.E."/>
            <person name="Schneider B."/>
            <person name="Sodergren E."/>
            <person name="Tautz D."/>
            <person name="Vattahil S."/>
            <person name="Villasana D."/>
            <person name="White C.S."/>
            <person name="Wright R."/>
            <person name="Park Y."/>
            <person name="Beeman R.W."/>
            <person name="Lord J."/>
            <person name="Oppert B."/>
            <person name="Lorenzen M."/>
            <person name="Brown S."/>
            <person name="Wang L."/>
            <person name="Savard J."/>
            <person name="Tautz D."/>
            <person name="Richards S."/>
            <person name="Weinstock G."/>
            <person name="Gibbs R.A."/>
            <person name="Liu Y."/>
            <person name="Worley K."/>
            <person name="Weinstock G."/>
            <person name="Elsik C.G."/>
            <person name="Reese J.T."/>
            <person name="Elhaik E."/>
            <person name="Landan G."/>
            <person name="Graur D."/>
            <person name="Arensburger P."/>
            <person name="Atkinson P."/>
            <person name="Beeman R.W."/>
            <person name="Beidler J."/>
            <person name="Brown S.J."/>
            <person name="Demuth J.P."/>
            <person name="Drury D.W."/>
            <person name="Du Y.Z."/>
            <person name="Fujiwara H."/>
            <person name="Lorenzen M."/>
            <person name="Maselli V."/>
            <person name="Osanai M."/>
            <person name="Park Y."/>
            <person name="Robertson H.M."/>
            <person name="Tu Z."/>
            <person name="Wang J.J."/>
            <person name="Wang S."/>
            <person name="Richards S."/>
            <person name="Song H."/>
            <person name="Zhang L."/>
            <person name="Sodergren E."/>
            <person name="Werner D."/>
            <person name="Stanke M."/>
            <person name="Morgenstern B."/>
            <person name="Solovyev V."/>
            <person name="Kosarev P."/>
            <person name="Brown G."/>
            <person name="Chen H.C."/>
            <person name="Ermolaeva O."/>
            <person name="Hlavina W."/>
            <person name="Kapustin Y."/>
            <person name="Kiryutin B."/>
            <person name="Kitts P."/>
            <person name="Maglott D."/>
            <person name="Pruitt K."/>
            <person name="Sapojnikov V."/>
            <person name="Souvorov A."/>
            <person name="Mackey A.J."/>
            <person name="Waterhouse R.M."/>
            <person name="Wyder S."/>
            <person name="Zdobnov E.M."/>
            <person name="Zdobnov E.M."/>
            <person name="Wyder S."/>
            <person name="Kriventseva E.V."/>
            <person name="Kadowaki T."/>
            <person name="Bork P."/>
            <person name="Aranda M."/>
            <person name="Bao R."/>
            <person name="Beermann A."/>
            <person name="Berns N."/>
            <person name="Bolognesi R."/>
            <person name="Bonneton F."/>
            <person name="Bopp D."/>
            <person name="Brown S.J."/>
            <person name="Bucher G."/>
            <person name="Butts T."/>
            <person name="Chaumot A."/>
            <person name="Denell R.E."/>
            <person name="Ferrier D.E."/>
            <person name="Friedrich M."/>
            <person name="Gordon C.M."/>
            <person name="Jindra M."/>
            <person name="Klingler M."/>
            <person name="Lan Q."/>
            <person name="Lattorff H.M."/>
            <person name="Laudet V."/>
            <person name="von Levetsow C."/>
            <person name="Liu Z."/>
            <person name="Lutz R."/>
            <person name="Lynch J.A."/>
            <person name="da Fonseca R.N."/>
            <person name="Posnien N."/>
            <person name="Reuter R."/>
            <person name="Roth S."/>
            <person name="Savard J."/>
            <person name="Schinko J.B."/>
            <person name="Schmitt C."/>
            <person name="Schoppmeier M."/>
            <person name="Schroder R."/>
            <person name="Shippy T.D."/>
            <person name="Simonnet F."/>
            <person name="Marques-Souza H."/>
            <person name="Tautz D."/>
            <person name="Tomoyasu Y."/>
            <person name="Trauner J."/>
            <person name="Van der Zee M."/>
            <person name="Vervoort M."/>
            <person name="Wittkopp N."/>
            <person name="Wimmer E.A."/>
            <person name="Yang X."/>
            <person name="Jones A.K."/>
            <person name="Sattelle D.B."/>
            <person name="Ebert P.R."/>
            <person name="Nelson D."/>
            <person name="Scott J.G."/>
            <person name="Beeman R.W."/>
            <person name="Muthukrishnan S."/>
            <person name="Kramer K.J."/>
            <person name="Arakane Y."/>
            <person name="Beeman R.W."/>
            <person name="Zhu Q."/>
            <person name="Hogenkamp D."/>
            <person name="Dixit R."/>
            <person name="Oppert B."/>
            <person name="Jiang H."/>
            <person name="Zou Z."/>
            <person name="Marshall J."/>
            <person name="Elpidina E."/>
            <person name="Vinokurov K."/>
            <person name="Oppert C."/>
            <person name="Zou Z."/>
            <person name="Evans J."/>
            <person name="Lu Z."/>
            <person name="Zhao P."/>
            <person name="Sumathipala N."/>
            <person name="Altincicek B."/>
            <person name="Vilcinskas A."/>
            <person name="Williams M."/>
            <person name="Hultmark D."/>
            <person name="Hetru C."/>
            <person name="Jiang H."/>
            <person name="Grimmelikhuijzen C.J."/>
            <person name="Hauser F."/>
            <person name="Cazzamali G."/>
            <person name="Williamson M."/>
            <person name="Park Y."/>
            <person name="Li B."/>
            <person name="Tanaka Y."/>
            <person name="Predel R."/>
            <person name="Neupert S."/>
            <person name="Schachtner J."/>
            <person name="Verleyen P."/>
            <person name="Raible F."/>
            <person name="Bork P."/>
            <person name="Friedrich M."/>
            <person name="Walden K.K."/>
            <person name="Robertson H.M."/>
            <person name="Angeli S."/>
            <person name="Foret S."/>
            <person name="Bucher G."/>
            <person name="Schuetz S."/>
            <person name="Maleszka R."/>
            <person name="Wimmer E.A."/>
            <person name="Beeman R.W."/>
            <person name="Lorenzen M."/>
            <person name="Tomoyasu Y."/>
            <person name="Miller S.C."/>
            <person name="Grossmann D."/>
            <person name="Bucher G."/>
        </authorList>
    </citation>
    <scope>NUCLEOTIDE SEQUENCE [LARGE SCALE GENOMIC DNA]</scope>
    <source>
        <strain evidence="7 8">Georgia GA2</strain>
    </source>
</reference>
<gene>
    <name evidence="7" type="primary">AUGUSTUS-3.0.2_34475</name>
    <name evidence="7" type="ORF">TcasGA2_TC034475</name>
</gene>
<evidence type="ECO:0000313" key="7">
    <source>
        <dbReference type="EMBL" id="KYB25435.1"/>
    </source>
</evidence>
<keyword evidence="8" id="KW-1185">Reference proteome</keyword>
<keyword evidence="2" id="KW-1003">Cell membrane</keyword>
<feature type="transmembrane region" description="Helical" evidence="6">
    <location>
        <begin position="400"/>
        <end position="422"/>
    </location>
</feature>
<evidence type="ECO:0000256" key="4">
    <source>
        <dbReference type="ARBA" id="ARBA00023170"/>
    </source>
</evidence>
<accession>A0A139WC60</accession>
<protein>
    <recommendedName>
        <fullName evidence="9">G-protein coupled receptors family 1 profile domain-containing protein</fullName>
    </recommendedName>
</protein>
<proteinExistence type="predicted"/>
<evidence type="ECO:0000256" key="2">
    <source>
        <dbReference type="ARBA" id="ARBA00022475"/>
    </source>
</evidence>
<dbReference type="PANTHER" id="PTHR24229">
    <property type="entry name" value="NEUROPEPTIDES RECEPTOR"/>
    <property type="match status" value="1"/>
</dbReference>
<dbReference type="GO" id="GO:0004930">
    <property type="term" value="F:G protein-coupled receptor activity"/>
    <property type="evidence" value="ECO:0000318"/>
    <property type="project" value="GO_Central"/>
</dbReference>
<dbReference type="GO" id="GO:0043005">
    <property type="term" value="C:neuron projection"/>
    <property type="evidence" value="ECO:0000318"/>
    <property type="project" value="GO_Central"/>
</dbReference>
<feature type="transmembrane region" description="Helical" evidence="6">
    <location>
        <begin position="222"/>
        <end position="242"/>
    </location>
</feature>
<evidence type="ECO:0000256" key="5">
    <source>
        <dbReference type="ARBA" id="ARBA00023224"/>
    </source>
</evidence>
<feature type="transmembrane region" description="Helical" evidence="6">
    <location>
        <begin position="142"/>
        <end position="161"/>
    </location>
</feature>
<dbReference type="InParanoid" id="A0A139WC60"/>
<evidence type="ECO:0000256" key="1">
    <source>
        <dbReference type="ARBA" id="ARBA00004651"/>
    </source>
</evidence>
<keyword evidence="6" id="KW-1133">Transmembrane helix</keyword>
<organism evidence="7 8">
    <name type="scientific">Tribolium castaneum</name>
    <name type="common">Red flour beetle</name>
    <dbReference type="NCBI Taxonomy" id="7070"/>
    <lineage>
        <taxon>Eukaryota</taxon>
        <taxon>Metazoa</taxon>
        <taxon>Ecdysozoa</taxon>
        <taxon>Arthropoda</taxon>
        <taxon>Hexapoda</taxon>
        <taxon>Insecta</taxon>
        <taxon>Pterygota</taxon>
        <taxon>Neoptera</taxon>
        <taxon>Endopterygota</taxon>
        <taxon>Coleoptera</taxon>
        <taxon>Polyphaga</taxon>
        <taxon>Cucujiformia</taxon>
        <taxon>Tenebrionidae</taxon>
        <taxon>Tenebrionidae incertae sedis</taxon>
        <taxon>Tribolium</taxon>
    </lineage>
</organism>
<reference evidence="7 8" key="2">
    <citation type="journal article" date="2010" name="Nucleic Acids Res.">
        <title>BeetleBase in 2010: revisions to provide comprehensive genomic information for Tribolium castaneum.</title>
        <authorList>
            <person name="Kim H.S."/>
            <person name="Murphy T."/>
            <person name="Xia J."/>
            <person name="Caragea D."/>
            <person name="Park Y."/>
            <person name="Beeman R.W."/>
            <person name="Lorenzen M.D."/>
            <person name="Butcher S."/>
            <person name="Manak J.R."/>
            <person name="Brown S.J."/>
        </authorList>
    </citation>
    <scope>GENOME REANNOTATION</scope>
    <source>
        <strain evidence="7 8">Georgia GA2</strain>
    </source>
</reference>
<dbReference type="Gene3D" id="1.20.1070.10">
    <property type="entry name" value="Rhodopsin 7-helix transmembrane proteins"/>
    <property type="match status" value="2"/>
</dbReference>
<dbReference type="AlphaFoldDB" id="A0A139WC60"/>
<dbReference type="SUPFAM" id="SSF81321">
    <property type="entry name" value="Family A G protein-coupled receptor-like"/>
    <property type="match status" value="2"/>
</dbReference>
<evidence type="ECO:0008006" key="9">
    <source>
        <dbReference type="Google" id="ProtNLM"/>
    </source>
</evidence>
<sequence>MEAFDNITGNFTDELVEPEVPPYDRIFLELFTLVAFLSATANTLLIFTIIKYKKLRENATNVIFLHVNISQAGFLLSTPLIFRTFLYFFDKSVHLTVFCAFYQLTACVGSAIAGFLFLLICDSYLKIYHKEKYRKFCRILKYFIIAIYVLTILTSSVTLHMEDIDNITGNFTDELVEPEVPPYERIFLELFTVVALLSLAANSLLIFVIVKYKKLRKDATNVIFLHVNILQAVFLVSAPLTWRTSMYFFFKSPVHFTVFCALYQIEACVGSAIIGFLFLLICDSYLKIYYKEKYRKFCRIYKFLQIAIYFLMLCTCSITINVCFSRYMFAFAYIFIFFAICIVIAVLIIIDVIHVFRKRKLTNYKDSNIGLVVSNFFFLFWMPCILFFVSCTRGQTCEPIALILLFVLGFASPIFNLVYVFCCDNYFNVFLKQVFTCRCKEYKNEDLEDQSVVYSDSNGVQINSN</sequence>